<protein>
    <submittedName>
        <fullName evidence="2">Uncharacterized protein</fullName>
    </submittedName>
</protein>
<evidence type="ECO:0000256" key="1">
    <source>
        <dbReference type="SAM" id="MobiDB-lite"/>
    </source>
</evidence>
<keyword evidence="3" id="KW-1185">Reference proteome</keyword>
<reference evidence="2 3" key="1">
    <citation type="journal article" date="2019" name="Nat. Plants">
        <title>Genome sequencing of Musa balbisiana reveals subgenome evolution and function divergence in polyploid bananas.</title>
        <authorList>
            <person name="Yao X."/>
        </authorList>
    </citation>
    <scope>NUCLEOTIDE SEQUENCE [LARGE SCALE GENOMIC DNA]</scope>
    <source>
        <strain evidence="3">cv. DH-PKW</strain>
        <tissue evidence="2">Leaves</tissue>
    </source>
</reference>
<comment type="caution">
    <text evidence="2">The sequence shown here is derived from an EMBL/GenBank/DDBJ whole genome shotgun (WGS) entry which is preliminary data.</text>
</comment>
<name>A0A4S8KGD9_MUSBA</name>
<organism evidence="2 3">
    <name type="scientific">Musa balbisiana</name>
    <name type="common">Banana</name>
    <dbReference type="NCBI Taxonomy" id="52838"/>
    <lineage>
        <taxon>Eukaryota</taxon>
        <taxon>Viridiplantae</taxon>
        <taxon>Streptophyta</taxon>
        <taxon>Embryophyta</taxon>
        <taxon>Tracheophyta</taxon>
        <taxon>Spermatophyta</taxon>
        <taxon>Magnoliopsida</taxon>
        <taxon>Liliopsida</taxon>
        <taxon>Zingiberales</taxon>
        <taxon>Musaceae</taxon>
        <taxon>Musa</taxon>
    </lineage>
</organism>
<sequence length="90" mass="9987">MGNEAASRGSVCDDNVVLFKRAALTPPSFTHFALSRSLFPLHFLCSLPSLSSCLCSFDQHECQPEVQRSGGKEREGEGVAPQRRRQLKHE</sequence>
<dbReference type="AlphaFoldDB" id="A0A4S8KGD9"/>
<gene>
    <name evidence="2" type="ORF">C4D60_Mb04t32930</name>
</gene>
<feature type="region of interest" description="Disordered" evidence="1">
    <location>
        <begin position="66"/>
        <end position="90"/>
    </location>
</feature>
<evidence type="ECO:0000313" key="2">
    <source>
        <dbReference type="EMBL" id="THU74400.1"/>
    </source>
</evidence>
<accession>A0A4S8KGD9</accession>
<dbReference type="Proteomes" id="UP000317650">
    <property type="component" value="Chromosome 4"/>
</dbReference>
<proteinExistence type="predicted"/>
<evidence type="ECO:0000313" key="3">
    <source>
        <dbReference type="Proteomes" id="UP000317650"/>
    </source>
</evidence>
<dbReference type="EMBL" id="PYDT01000001">
    <property type="protein sequence ID" value="THU74400.1"/>
    <property type="molecule type" value="Genomic_DNA"/>
</dbReference>